<reference evidence="3" key="1">
    <citation type="submission" date="2024-06" db="EMBL/GenBank/DDBJ databases">
        <title>Multi-omics analyses provide insights into the biosynthesis of the anticancer antibiotic pleurotin in Hohenbuehelia grisea.</title>
        <authorList>
            <person name="Weaver J.A."/>
            <person name="Alberti F."/>
        </authorList>
    </citation>
    <scope>NUCLEOTIDE SEQUENCE [LARGE SCALE GENOMIC DNA]</scope>
    <source>
        <strain evidence="3">T-177</strain>
    </source>
</reference>
<accession>A0ABR3JVT8</accession>
<proteinExistence type="predicted"/>
<feature type="region of interest" description="Disordered" evidence="1">
    <location>
        <begin position="373"/>
        <end position="417"/>
    </location>
</feature>
<organism evidence="2 3">
    <name type="scientific">Hohenbuehelia grisea</name>
    <dbReference type="NCBI Taxonomy" id="104357"/>
    <lineage>
        <taxon>Eukaryota</taxon>
        <taxon>Fungi</taxon>
        <taxon>Dikarya</taxon>
        <taxon>Basidiomycota</taxon>
        <taxon>Agaricomycotina</taxon>
        <taxon>Agaricomycetes</taxon>
        <taxon>Agaricomycetidae</taxon>
        <taxon>Agaricales</taxon>
        <taxon>Pleurotineae</taxon>
        <taxon>Pleurotaceae</taxon>
        <taxon>Hohenbuehelia</taxon>
    </lineage>
</organism>
<feature type="compositionally biased region" description="Basic and acidic residues" evidence="1">
    <location>
        <begin position="99"/>
        <end position="129"/>
    </location>
</feature>
<gene>
    <name evidence="2" type="ORF">HGRIS_014509</name>
</gene>
<feature type="compositionally biased region" description="Acidic residues" evidence="1">
    <location>
        <begin position="382"/>
        <end position="397"/>
    </location>
</feature>
<keyword evidence="3" id="KW-1185">Reference proteome</keyword>
<evidence type="ECO:0000313" key="3">
    <source>
        <dbReference type="Proteomes" id="UP001556367"/>
    </source>
</evidence>
<comment type="caution">
    <text evidence="2">The sequence shown here is derived from an EMBL/GenBank/DDBJ whole genome shotgun (WGS) entry which is preliminary data.</text>
</comment>
<evidence type="ECO:0000256" key="1">
    <source>
        <dbReference type="SAM" id="MobiDB-lite"/>
    </source>
</evidence>
<dbReference type="Proteomes" id="UP001556367">
    <property type="component" value="Unassembled WGS sequence"/>
</dbReference>
<evidence type="ECO:0000313" key="2">
    <source>
        <dbReference type="EMBL" id="KAL0959233.1"/>
    </source>
</evidence>
<protein>
    <submittedName>
        <fullName evidence="2">Uncharacterized protein</fullName>
    </submittedName>
</protein>
<dbReference type="EMBL" id="JASNQZ010000003">
    <property type="protein sequence ID" value="KAL0959233.1"/>
    <property type="molecule type" value="Genomic_DNA"/>
</dbReference>
<feature type="region of interest" description="Disordered" evidence="1">
    <location>
        <begin position="90"/>
        <end position="129"/>
    </location>
</feature>
<sequence>MAAATGYVTSARTRNAIASALSYTCNPRNLEDGYYPSYNCTLTELFDDFQNLRVCAEPNLQLSSAELEMRRLADLFLLPDMDGALDAEAVDASDDDSDHDTKQHSQDGRKSSRLAQKRDAEEVARQEDQRAAAEAAQALQIATQEAVDALLVTQIKAADPEAMDGASAADTSFSSQGTIPDQGSLNVSPDLALCHTVTVEVPKPTNLDRLYTWKLRRKLKVVHECFRVFLEIKSQPTRRQPNDIIERRSWQEDRDEYLAVATSEIIFYLVIYFARDLSAKSVVAMVASGLHWKWLHCSRHEIPELDYTVPLRKSAAVWKDNNVFMAAAKKFEDAPTFALGSEKSDRALTEMRAKTLQIVEDHVAYRLTMLPTKAKGKGQAAAEEDADEGNSSSDDDQSQPGSEQVEFAQSWENLGEF</sequence>
<name>A0ABR3JVT8_9AGAR</name>